<dbReference type="InterPro" id="IPR000361">
    <property type="entry name" value="ATAP_core_dom"/>
</dbReference>
<dbReference type="PANTHER" id="PTHR43011">
    <property type="entry name" value="IRON-SULFUR CLUSTER ASSEMBLY 2 HOMOLOG, MITOCHONDRIAL"/>
    <property type="match status" value="1"/>
</dbReference>
<gene>
    <name evidence="2" type="ORF">SAMN05444581_10563</name>
</gene>
<dbReference type="Gene3D" id="2.60.300.12">
    <property type="entry name" value="HesB-like domain"/>
    <property type="match status" value="1"/>
</dbReference>
<accession>A0A1I3Y7J4</accession>
<feature type="domain" description="Core" evidence="1">
    <location>
        <begin position="10"/>
        <end position="109"/>
    </location>
</feature>
<name>A0A1I3Y7J4_9HYPH</name>
<keyword evidence="3" id="KW-1185">Reference proteome</keyword>
<dbReference type="PANTHER" id="PTHR43011:SF1">
    <property type="entry name" value="IRON-SULFUR CLUSTER ASSEMBLY 2 HOMOLOG, MITOCHONDRIAL"/>
    <property type="match status" value="1"/>
</dbReference>
<dbReference type="GO" id="GO:0051537">
    <property type="term" value="F:2 iron, 2 sulfur cluster binding"/>
    <property type="evidence" value="ECO:0007669"/>
    <property type="project" value="TreeGrafter"/>
</dbReference>
<dbReference type="GO" id="GO:0016226">
    <property type="term" value="P:iron-sulfur cluster assembly"/>
    <property type="evidence" value="ECO:0007669"/>
    <property type="project" value="InterPro"/>
</dbReference>
<dbReference type="AlphaFoldDB" id="A0A1I3Y7J4"/>
<dbReference type="STRING" id="1612308.SAMN05444581_10563"/>
<dbReference type="RefSeq" id="WP_091680484.1">
    <property type="nucleotide sequence ID" value="NZ_FOSN01000005.1"/>
</dbReference>
<dbReference type="SUPFAM" id="SSF89360">
    <property type="entry name" value="HesB-like domain"/>
    <property type="match status" value="1"/>
</dbReference>
<evidence type="ECO:0000259" key="1">
    <source>
        <dbReference type="Pfam" id="PF01521"/>
    </source>
</evidence>
<organism evidence="2 3">
    <name type="scientific">Methylocapsa palsarum</name>
    <dbReference type="NCBI Taxonomy" id="1612308"/>
    <lineage>
        <taxon>Bacteria</taxon>
        <taxon>Pseudomonadati</taxon>
        <taxon>Pseudomonadota</taxon>
        <taxon>Alphaproteobacteria</taxon>
        <taxon>Hyphomicrobiales</taxon>
        <taxon>Beijerinckiaceae</taxon>
        <taxon>Methylocapsa</taxon>
    </lineage>
</organism>
<dbReference type="EMBL" id="FOSN01000005">
    <property type="protein sequence ID" value="SFK27742.1"/>
    <property type="molecule type" value="Genomic_DNA"/>
</dbReference>
<dbReference type="Proteomes" id="UP000198755">
    <property type="component" value="Unassembled WGS sequence"/>
</dbReference>
<evidence type="ECO:0000313" key="2">
    <source>
        <dbReference type="EMBL" id="SFK27742.1"/>
    </source>
</evidence>
<proteinExistence type="predicted"/>
<dbReference type="OrthoDB" id="9801228at2"/>
<dbReference type="GO" id="GO:0051539">
    <property type="term" value="F:4 iron, 4 sulfur cluster binding"/>
    <property type="evidence" value="ECO:0007669"/>
    <property type="project" value="TreeGrafter"/>
</dbReference>
<dbReference type="GO" id="GO:0005506">
    <property type="term" value="F:iron ion binding"/>
    <property type="evidence" value="ECO:0007669"/>
    <property type="project" value="TreeGrafter"/>
</dbReference>
<dbReference type="NCBIfam" id="TIGR00049">
    <property type="entry name" value="iron-sulfur cluster assembly accessory protein"/>
    <property type="match status" value="1"/>
</dbReference>
<protein>
    <submittedName>
        <fullName evidence="2">Iron-sulfur cluster assembly accessory protein</fullName>
    </submittedName>
</protein>
<evidence type="ECO:0000313" key="3">
    <source>
        <dbReference type="Proteomes" id="UP000198755"/>
    </source>
</evidence>
<dbReference type="Pfam" id="PF01521">
    <property type="entry name" value="Fe-S_biosyn"/>
    <property type="match status" value="1"/>
</dbReference>
<reference evidence="2 3" key="1">
    <citation type="submission" date="2016-10" db="EMBL/GenBank/DDBJ databases">
        <authorList>
            <person name="de Groot N.N."/>
        </authorList>
    </citation>
    <scope>NUCLEOTIDE SEQUENCE [LARGE SCALE GENOMIC DNA]</scope>
    <source>
        <strain evidence="2 3">NE2</strain>
    </source>
</reference>
<sequence length="114" mass="12198">MSETAVESPVELTEKAARRIVEILKSEPRGSALRIGVDGGGCSGFTYTYNITASREEDDLILDRDGAVVLVDPVSLEFLKGCRIDFVDDLMSRMFKISNPAATASCGCGSSFAV</sequence>
<dbReference type="InterPro" id="IPR035903">
    <property type="entry name" value="HesB-like_dom_sf"/>
</dbReference>
<dbReference type="InterPro" id="IPR016092">
    <property type="entry name" value="ATAP"/>
</dbReference>